<keyword evidence="3 7" id="KW-0378">Hydrolase</keyword>
<feature type="compositionally biased region" description="Gly residues" evidence="5">
    <location>
        <begin position="289"/>
        <end position="302"/>
    </location>
</feature>
<reference evidence="7 8" key="1">
    <citation type="submission" date="2018-11" db="EMBL/GenBank/DDBJ databases">
        <title>Whole genome sequence of Streptomyces paromomycinus NBRC 15454(T).</title>
        <authorList>
            <person name="Komaki H."/>
            <person name="Tamura T."/>
        </authorList>
    </citation>
    <scope>NUCLEOTIDE SEQUENCE [LARGE SCALE GENOMIC DNA]</scope>
    <source>
        <strain evidence="7 8">NBRC 15454</strain>
    </source>
</reference>
<feature type="region of interest" description="Disordered" evidence="5">
    <location>
        <begin position="279"/>
        <end position="316"/>
    </location>
</feature>
<name>A0A401W3S9_STREY</name>
<keyword evidence="8" id="KW-1185">Reference proteome</keyword>
<feature type="domain" description="Metallo-beta-lactamase" evidence="6">
    <location>
        <begin position="61"/>
        <end position="273"/>
    </location>
</feature>
<dbReference type="PANTHER" id="PTHR42978">
    <property type="entry name" value="QUORUM-QUENCHING LACTONASE YTNP-RELATED-RELATED"/>
    <property type="match status" value="1"/>
</dbReference>
<evidence type="ECO:0000256" key="3">
    <source>
        <dbReference type="ARBA" id="ARBA00022801"/>
    </source>
</evidence>
<dbReference type="Pfam" id="PF00753">
    <property type="entry name" value="Lactamase_B"/>
    <property type="match status" value="1"/>
</dbReference>
<dbReference type="InterPro" id="IPR001279">
    <property type="entry name" value="Metallo-B-lactamas"/>
</dbReference>
<evidence type="ECO:0000256" key="5">
    <source>
        <dbReference type="SAM" id="MobiDB-lite"/>
    </source>
</evidence>
<dbReference type="Gene3D" id="3.60.15.10">
    <property type="entry name" value="Ribonuclease Z/Hydroxyacylglutathione hydrolase-like"/>
    <property type="match status" value="1"/>
</dbReference>
<dbReference type="InterPro" id="IPR051013">
    <property type="entry name" value="MBL_superfamily_lactonases"/>
</dbReference>
<dbReference type="SUPFAM" id="SSF56281">
    <property type="entry name" value="Metallo-hydrolase/oxidoreductase"/>
    <property type="match status" value="1"/>
</dbReference>
<dbReference type="EMBL" id="BHZD01000001">
    <property type="protein sequence ID" value="GCD43988.1"/>
    <property type="molecule type" value="Genomic_DNA"/>
</dbReference>
<evidence type="ECO:0000256" key="4">
    <source>
        <dbReference type="ARBA" id="ARBA00022833"/>
    </source>
</evidence>
<dbReference type="InterPro" id="IPR036866">
    <property type="entry name" value="RibonucZ/Hydroxyglut_hydro"/>
</dbReference>
<dbReference type="GO" id="GO:0046872">
    <property type="term" value="F:metal ion binding"/>
    <property type="evidence" value="ECO:0007669"/>
    <property type="project" value="UniProtKB-KW"/>
</dbReference>
<proteinExistence type="inferred from homology"/>
<sequence>MSPRPAHTWHVGDIVVHRVDEVALPPETGAWLLPGATPDLVAGVPWLTPEFARPDGTLRAAVHTFALEVGGLRVLVDTGIGNGKTRANPAWHQLDTPYLDRLAAAGFPPEQIDYVILTHLHADHVGWNTRLAPDGSWQPTFPRARYLTSRAEYVYWSGVEMEESRRQMFRDSVEPVREHGLLDLVDVTAPGVEVVPGVTLVPTPGHTPGQSAVALRSQGQSAVITGDCVHHPVQLAHPQLCSSVDIDPEEAVRTRRWLFDEVARSGALMLGSHFAAPTGGRVRREGDGPEGAGTEGAGTEGGTGRERYRLETVGGE</sequence>
<dbReference type="Proteomes" id="UP000286746">
    <property type="component" value="Unassembled WGS sequence"/>
</dbReference>
<keyword evidence="2" id="KW-0479">Metal-binding</keyword>
<comment type="similarity">
    <text evidence="1">Belongs to the metallo-beta-lactamase superfamily.</text>
</comment>
<dbReference type="CDD" id="cd16277">
    <property type="entry name" value="metallo-hydrolase-like_MBL-fold"/>
    <property type="match status" value="1"/>
</dbReference>
<evidence type="ECO:0000313" key="7">
    <source>
        <dbReference type="EMBL" id="GCD43988.1"/>
    </source>
</evidence>
<evidence type="ECO:0000256" key="1">
    <source>
        <dbReference type="ARBA" id="ARBA00007749"/>
    </source>
</evidence>
<comment type="caution">
    <text evidence="7">The sequence shown here is derived from an EMBL/GenBank/DDBJ whole genome shotgun (WGS) entry which is preliminary data.</text>
</comment>
<protein>
    <submittedName>
        <fullName evidence="7">MBL fold metallo-hydrolase</fullName>
    </submittedName>
</protein>
<evidence type="ECO:0000259" key="6">
    <source>
        <dbReference type="SMART" id="SM00849"/>
    </source>
</evidence>
<dbReference type="RefSeq" id="WP_125054972.1">
    <property type="nucleotide sequence ID" value="NZ_BHZD01000001.1"/>
</dbReference>
<accession>A0A401W3S9</accession>
<gene>
    <name evidence="7" type="ORF">GKJPGBOP_03674</name>
</gene>
<dbReference type="PANTHER" id="PTHR42978:SF6">
    <property type="entry name" value="QUORUM-QUENCHING LACTONASE YTNP-RELATED"/>
    <property type="match status" value="1"/>
</dbReference>
<organism evidence="7 8">
    <name type="scientific">Streptomyces paromomycinus</name>
    <name type="common">Streptomyces rimosus subsp. paromomycinus</name>
    <dbReference type="NCBI Taxonomy" id="92743"/>
    <lineage>
        <taxon>Bacteria</taxon>
        <taxon>Bacillati</taxon>
        <taxon>Actinomycetota</taxon>
        <taxon>Actinomycetes</taxon>
        <taxon>Kitasatosporales</taxon>
        <taxon>Streptomycetaceae</taxon>
        <taxon>Streptomyces</taxon>
    </lineage>
</organism>
<dbReference type="AlphaFoldDB" id="A0A401W3S9"/>
<evidence type="ECO:0000256" key="2">
    <source>
        <dbReference type="ARBA" id="ARBA00022723"/>
    </source>
</evidence>
<evidence type="ECO:0000313" key="8">
    <source>
        <dbReference type="Proteomes" id="UP000286746"/>
    </source>
</evidence>
<dbReference type="SMART" id="SM00849">
    <property type="entry name" value="Lactamase_B"/>
    <property type="match status" value="1"/>
</dbReference>
<keyword evidence="4" id="KW-0862">Zinc</keyword>
<dbReference type="GO" id="GO:0016787">
    <property type="term" value="F:hydrolase activity"/>
    <property type="evidence" value="ECO:0007669"/>
    <property type="project" value="UniProtKB-KW"/>
</dbReference>